<keyword evidence="4" id="KW-1185">Reference proteome</keyword>
<keyword evidence="1" id="KW-0645">Protease</keyword>
<keyword evidence="2" id="KW-1133">Transmembrane helix</keyword>
<protein>
    <recommendedName>
        <fullName evidence="1">Sporulation sigma-E factor-processing peptidase</fullName>
        <ecNumber evidence="1">3.4.23.-</ecNumber>
    </recommendedName>
    <alternativeName>
        <fullName evidence="1">Membrane-associated aspartic protease</fullName>
    </alternativeName>
    <alternativeName>
        <fullName evidence="1">Stage II sporulation protein GA</fullName>
    </alternativeName>
</protein>
<evidence type="ECO:0000256" key="2">
    <source>
        <dbReference type="SAM" id="Phobius"/>
    </source>
</evidence>
<keyword evidence="1" id="KW-0749">Sporulation</keyword>
<feature type="transmembrane region" description="Helical" evidence="2">
    <location>
        <begin position="57"/>
        <end position="76"/>
    </location>
</feature>
<dbReference type="RefSeq" id="WP_377912337.1">
    <property type="nucleotide sequence ID" value="NZ_JBHRZT010000020.1"/>
</dbReference>
<feature type="transmembrane region" description="Helical" evidence="2">
    <location>
        <begin position="88"/>
        <end position="109"/>
    </location>
</feature>
<keyword evidence="1 2" id="KW-0472">Membrane</keyword>
<name>A0ABV8AXG3_9BACI</name>
<dbReference type="InterPro" id="IPR005081">
    <property type="entry name" value="SpoIIGA"/>
</dbReference>
<comment type="subunit">
    <text evidence="1">Self-associates. Interacts with SigE. Interacts with SpoIIR.</text>
</comment>
<evidence type="ECO:0000256" key="1">
    <source>
        <dbReference type="PIRNR" id="PIRNR018571"/>
    </source>
</evidence>
<gene>
    <name evidence="3" type="primary">spoIIGA</name>
    <name evidence="3" type="ORF">ACFOU2_03810</name>
</gene>
<keyword evidence="1" id="KW-0064">Aspartyl protease</keyword>
<comment type="function">
    <text evidence="1">Probable aspartic protease that is responsible for the proteolytic cleavage of the RNA polymerase sigma E factor (SigE/spoIIGB) to yield the active peptide in the mother cell during sporulation. Responds to a signal from the forespore that is triggered by the extracellular signal protein SpoIIR.</text>
</comment>
<dbReference type="Pfam" id="PF03419">
    <property type="entry name" value="Peptidase_U4"/>
    <property type="match status" value="1"/>
</dbReference>
<dbReference type="NCBIfam" id="TIGR02854">
    <property type="entry name" value="spore_II_GA"/>
    <property type="match status" value="1"/>
</dbReference>
<dbReference type="EMBL" id="JBHRZT010000020">
    <property type="protein sequence ID" value="MFC3882663.1"/>
    <property type="molecule type" value="Genomic_DNA"/>
</dbReference>
<evidence type="ECO:0000313" key="3">
    <source>
        <dbReference type="EMBL" id="MFC3882663.1"/>
    </source>
</evidence>
<feature type="transmembrane region" description="Helical" evidence="2">
    <location>
        <begin position="6"/>
        <end position="27"/>
    </location>
</feature>
<comment type="subcellular location">
    <subcellularLocation>
        <location evidence="1">Cell membrane</location>
    </subcellularLocation>
</comment>
<sequence length="307" mass="35063">MSIYLDLIWLLNAGLDTMLLLLCSVLLKRNVKWWRLLLGGLIGSLIVLLMFTPWSTVMLHPVTKLLFSVAMVWVTFGLKRFRFFLENILTFYFATFVVGGGLTGLHFMFDGQYLLFESTSQTIGYQYGDPVSWLFIIIAFPILFYFSKTRIEDLKMKNITFDQLVPVSIIIQQQELPVKGLIDSGNQLYDPLSQTPVMIVYSEAIKEMVPAELIEATKNVDDMMFYEHLSEEWQSRLRIIPFRTVGQSNQFMLAIKPDSVTIQHCNELINVHKVLIGISHTNLSPENAYQCIVHPKLLAIGTISPAS</sequence>
<feature type="transmembrane region" description="Helical" evidence="2">
    <location>
        <begin position="34"/>
        <end position="51"/>
    </location>
</feature>
<evidence type="ECO:0000313" key="4">
    <source>
        <dbReference type="Proteomes" id="UP001595752"/>
    </source>
</evidence>
<comment type="caution">
    <text evidence="3">The sequence shown here is derived from an EMBL/GenBank/DDBJ whole genome shotgun (WGS) entry which is preliminary data.</text>
</comment>
<proteinExistence type="inferred from homology"/>
<accession>A0ABV8AXG3</accession>
<feature type="transmembrane region" description="Helical" evidence="2">
    <location>
        <begin position="131"/>
        <end position="147"/>
    </location>
</feature>
<reference evidence="4" key="1">
    <citation type="journal article" date="2019" name="Int. J. Syst. Evol. Microbiol.">
        <title>The Global Catalogue of Microorganisms (GCM) 10K type strain sequencing project: providing services to taxonomists for standard genome sequencing and annotation.</title>
        <authorList>
            <consortium name="The Broad Institute Genomics Platform"/>
            <consortium name="The Broad Institute Genome Sequencing Center for Infectious Disease"/>
            <person name="Wu L."/>
            <person name="Ma J."/>
        </authorList>
    </citation>
    <scope>NUCLEOTIDE SEQUENCE [LARGE SCALE GENOMIC DNA]</scope>
    <source>
        <strain evidence="4">CCUG 61889</strain>
    </source>
</reference>
<comment type="similarity">
    <text evidence="1">Belongs to the peptidase U4 family.</text>
</comment>
<dbReference type="Proteomes" id="UP001595752">
    <property type="component" value="Unassembled WGS sequence"/>
</dbReference>
<dbReference type="EC" id="3.4.23.-" evidence="1"/>
<dbReference type="PIRSF" id="PIRSF018571">
    <property type="entry name" value="SpoIIGA"/>
    <property type="match status" value="1"/>
</dbReference>
<keyword evidence="1" id="KW-0378">Hydrolase</keyword>
<keyword evidence="2" id="KW-0812">Transmembrane</keyword>
<keyword evidence="1" id="KW-1003">Cell membrane</keyword>
<organism evidence="3 4">
    <name type="scientific">Bacillus songklensis</name>
    <dbReference type="NCBI Taxonomy" id="1069116"/>
    <lineage>
        <taxon>Bacteria</taxon>
        <taxon>Bacillati</taxon>
        <taxon>Bacillota</taxon>
        <taxon>Bacilli</taxon>
        <taxon>Bacillales</taxon>
        <taxon>Bacillaceae</taxon>
        <taxon>Bacillus</taxon>
    </lineage>
</organism>